<dbReference type="InterPro" id="IPR032710">
    <property type="entry name" value="NTF2-like_dom_sf"/>
</dbReference>
<sequence>MKKTLRYLGACGLCALFTLVAPHPTLAQDKLVEEANASWNKYFNKGDAHGLAALYDEKAVVSPGNGKTVQGREEIEKLFKSYFDAGVHDHTIDVVRASRVGNVMYETANWTAVAEKDGKRTQYKGVLLKVMTKSADGKWRTTAHTWNAEENK</sequence>
<gene>
    <name evidence="3" type="ORF">C9I57_17070</name>
</gene>
<feature type="signal peptide" evidence="1">
    <location>
        <begin position="1"/>
        <end position="27"/>
    </location>
</feature>
<evidence type="ECO:0000256" key="1">
    <source>
        <dbReference type="SAM" id="SignalP"/>
    </source>
</evidence>
<organism evidence="3 4">
    <name type="scientific">Trinickia symbiotica</name>
    <dbReference type="NCBI Taxonomy" id="863227"/>
    <lineage>
        <taxon>Bacteria</taxon>
        <taxon>Pseudomonadati</taxon>
        <taxon>Pseudomonadota</taxon>
        <taxon>Betaproteobacteria</taxon>
        <taxon>Burkholderiales</taxon>
        <taxon>Burkholderiaceae</taxon>
        <taxon>Trinickia</taxon>
    </lineage>
</organism>
<proteinExistence type="predicted"/>
<reference evidence="3 4" key="1">
    <citation type="submission" date="2018-03" db="EMBL/GenBank/DDBJ databases">
        <title>Whole genome analyses suggest that Burkholderia sensu lato contains two further novel genera in the rhizoxinica-symbiotica group Mycetohabitans gen. nov., and Trinickia gen. nov.: implications for the evolution of diazotrophy and nodulation in the Burkholderiaceae.</title>
        <authorList>
            <person name="Estrada De Los Santos P."/>
            <person name="Palmer M."/>
            <person name="Chavez-Ramirez B."/>
            <person name="Steenkamp E.T."/>
            <person name="Hirsch A.M."/>
            <person name="Manyaka P."/>
            <person name="Maluk M."/>
            <person name="Lafos M."/>
            <person name="Crook M."/>
            <person name="Gross E."/>
            <person name="Simon M.F."/>
            <person name="Bueno Dos Reis Junior F."/>
            <person name="Poole P.S."/>
            <person name="Venter S.N."/>
            <person name="James E.K."/>
        </authorList>
    </citation>
    <scope>NUCLEOTIDE SEQUENCE [LARGE SCALE GENOMIC DNA]</scope>
    <source>
        <strain evidence="3 4">JPY-366</strain>
    </source>
</reference>
<name>A0A2T3XSD8_9BURK</name>
<dbReference type="Proteomes" id="UP000240638">
    <property type="component" value="Unassembled WGS sequence"/>
</dbReference>
<evidence type="ECO:0000313" key="4">
    <source>
        <dbReference type="Proteomes" id="UP000240638"/>
    </source>
</evidence>
<dbReference type="Gene3D" id="3.10.450.50">
    <property type="match status" value="1"/>
</dbReference>
<evidence type="ECO:0000313" key="3">
    <source>
        <dbReference type="EMBL" id="PTB19414.1"/>
    </source>
</evidence>
<dbReference type="InterPro" id="IPR027843">
    <property type="entry name" value="DUF4440"/>
</dbReference>
<feature type="chain" id="PRO_5015412405" evidence="1">
    <location>
        <begin position="28"/>
        <end position="152"/>
    </location>
</feature>
<protein>
    <submittedName>
        <fullName evidence="3">DUF4440 domain-containing protein</fullName>
    </submittedName>
</protein>
<dbReference type="Pfam" id="PF14534">
    <property type="entry name" value="DUF4440"/>
    <property type="match status" value="1"/>
</dbReference>
<feature type="domain" description="DUF4440" evidence="2">
    <location>
        <begin position="34"/>
        <end position="140"/>
    </location>
</feature>
<accession>A0A2T3XSD8</accession>
<keyword evidence="1" id="KW-0732">Signal</keyword>
<dbReference type="EMBL" id="PYUC01000008">
    <property type="protein sequence ID" value="PTB19414.1"/>
    <property type="molecule type" value="Genomic_DNA"/>
</dbReference>
<dbReference type="NCBIfam" id="TIGR02246">
    <property type="entry name" value="SgcJ/EcaC family oxidoreductase"/>
    <property type="match status" value="1"/>
</dbReference>
<dbReference type="RefSeq" id="WP_107151834.1">
    <property type="nucleotide sequence ID" value="NZ_PYUC01000008.1"/>
</dbReference>
<dbReference type="InterPro" id="IPR011944">
    <property type="entry name" value="Steroid_delta5-4_isomerase"/>
</dbReference>
<evidence type="ECO:0000259" key="2">
    <source>
        <dbReference type="Pfam" id="PF14534"/>
    </source>
</evidence>
<dbReference type="SUPFAM" id="SSF54427">
    <property type="entry name" value="NTF2-like"/>
    <property type="match status" value="1"/>
</dbReference>
<comment type="caution">
    <text evidence="3">The sequence shown here is derived from an EMBL/GenBank/DDBJ whole genome shotgun (WGS) entry which is preliminary data.</text>
</comment>
<dbReference type="AlphaFoldDB" id="A0A2T3XSD8"/>